<feature type="domain" description="CheB-type methylesterase" evidence="10">
    <location>
        <begin position="170"/>
        <end position="355"/>
    </location>
</feature>
<evidence type="ECO:0000256" key="1">
    <source>
        <dbReference type="ARBA" id="ARBA00022490"/>
    </source>
</evidence>
<dbReference type="AlphaFoldDB" id="A0A1D9LCX7"/>
<dbReference type="SMART" id="SM00448">
    <property type="entry name" value="REC"/>
    <property type="match status" value="1"/>
</dbReference>
<dbReference type="RefSeq" id="WP_070978725.1">
    <property type="nucleotide sequence ID" value="NZ_CP017707.1"/>
</dbReference>
<dbReference type="EC" id="3.1.1.61" evidence="6"/>
<dbReference type="NCBIfam" id="NF009206">
    <property type="entry name" value="PRK12555.1"/>
    <property type="match status" value="1"/>
</dbReference>
<dbReference type="CDD" id="cd16432">
    <property type="entry name" value="CheB_Rec"/>
    <property type="match status" value="1"/>
</dbReference>
<reference evidence="11 12" key="1">
    <citation type="submission" date="2016-10" db="EMBL/GenBank/DDBJ databases">
        <title>Chromobacterium muskegensis sp. nov., an insecticidal bacterium isolated from Sphagnum bogs.</title>
        <authorList>
            <person name="Sparks M.E."/>
            <person name="Blackburn M.B."/>
            <person name="Gundersen-Rindal D.E."/>
            <person name="Mitchell A."/>
            <person name="Farrar R."/>
            <person name="Kuhar D."/>
        </authorList>
    </citation>
    <scope>NUCLEOTIDE SEQUENCE [LARGE SCALE GENOMIC DNA]</scope>
    <source>
        <strain evidence="11 12">21-1</strain>
    </source>
</reference>
<dbReference type="InterPro" id="IPR000673">
    <property type="entry name" value="Sig_transdc_resp-reg_Me-estase"/>
</dbReference>
<dbReference type="InterPro" id="IPR011006">
    <property type="entry name" value="CheY-like_superfamily"/>
</dbReference>
<dbReference type="Pfam" id="PF00072">
    <property type="entry name" value="Response_reg"/>
    <property type="match status" value="1"/>
</dbReference>
<gene>
    <name evidence="6" type="primary">cheB</name>
    <name evidence="11" type="ORF">BKX93_03350</name>
</gene>
<evidence type="ECO:0000256" key="7">
    <source>
        <dbReference type="PROSITE-ProRule" id="PRU00050"/>
    </source>
</evidence>
<dbReference type="HAMAP" id="MF_00099">
    <property type="entry name" value="CheB_chemtxs"/>
    <property type="match status" value="1"/>
</dbReference>
<evidence type="ECO:0000256" key="3">
    <source>
        <dbReference type="ARBA" id="ARBA00022553"/>
    </source>
</evidence>
<dbReference type="PIRSF" id="PIRSF000876">
    <property type="entry name" value="RR_chemtxs_CheB"/>
    <property type="match status" value="1"/>
</dbReference>
<dbReference type="PANTHER" id="PTHR42872">
    <property type="entry name" value="PROTEIN-GLUTAMATE METHYLESTERASE/PROTEIN-GLUTAMINE GLUTAMINASE"/>
    <property type="match status" value="1"/>
</dbReference>
<dbReference type="PROSITE" id="PS50110">
    <property type="entry name" value="RESPONSE_REGULATORY"/>
    <property type="match status" value="1"/>
</dbReference>
<evidence type="ECO:0000313" key="11">
    <source>
        <dbReference type="EMBL" id="AOZ49129.1"/>
    </source>
</evidence>
<comment type="PTM">
    <text evidence="6">Phosphorylated by CheA. Phosphorylation of the N-terminal regulatory domain activates the methylesterase activity.</text>
</comment>
<comment type="subcellular location">
    <subcellularLocation>
        <location evidence="6">Cytoplasm</location>
    </subcellularLocation>
</comment>
<dbReference type="STRING" id="1108595.BKX93_03350"/>
<dbReference type="GO" id="GO:0005737">
    <property type="term" value="C:cytoplasm"/>
    <property type="evidence" value="ECO:0007669"/>
    <property type="project" value="UniProtKB-SubCell"/>
</dbReference>
<dbReference type="NCBIfam" id="NF001965">
    <property type="entry name" value="PRK00742.1"/>
    <property type="match status" value="1"/>
</dbReference>
<dbReference type="Pfam" id="PF01339">
    <property type="entry name" value="CheB_methylest"/>
    <property type="match status" value="1"/>
</dbReference>
<dbReference type="InterPro" id="IPR008248">
    <property type="entry name" value="CheB-like"/>
</dbReference>
<keyword evidence="1 6" id="KW-0963">Cytoplasm</keyword>
<evidence type="ECO:0000256" key="6">
    <source>
        <dbReference type="HAMAP-Rule" id="MF_00099"/>
    </source>
</evidence>
<dbReference type="GO" id="GO:0008984">
    <property type="term" value="F:protein-glutamate methylesterase activity"/>
    <property type="evidence" value="ECO:0007669"/>
    <property type="project" value="UniProtKB-UniRule"/>
</dbReference>
<dbReference type="EC" id="3.5.1.44" evidence="6"/>
<comment type="function">
    <text evidence="6">Involved in chemotaxis. Part of a chemotaxis signal transduction system that modulates chemotaxis in response to various stimuli. Catalyzes the demethylation of specific methylglutamate residues introduced into the chemoreceptors (methyl-accepting chemotaxis proteins or MCP) by CheR. Also mediates the irreversible deamidation of specific glutamine residues to glutamic acid.</text>
</comment>
<dbReference type="SUPFAM" id="SSF52738">
    <property type="entry name" value="Methylesterase CheB, C-terminal domain"/>
    <property type="match status" value="1"/>
</dbReference>
<evidence type="ECO:0000256" key="8">
    <source>
        <dbReference type="PROSITE-ProRule" id="PRU00169"/>
    </source>
</evidence>
<comment type="catalytic activity">
    <reaction evidence="5 6">
        <text>[protein]-L-glutamate 5-O-methyl ester + H2O = L-glutamyl-[protein] + methanol + H(+)</text>
        <dbReference type="Rhea" id="RHEA:23236"/>
        <dbReference type="Rhea" id="RHEA-COMP:10208"/>
        <dbReference type="Rhea" id="RHEA-COMP:10311"/>
        <dbReference type="ChEBI" id="CHEBI:15377"/>
        <dbReference type="ChEBI" id="CHEBI:15378"/>
        <dbReference type="ChEBI" id="CHEBI:17790"/>
        <dbReference type="ChEBI" id="CHEBI:29973"/>
        <dbReference type="ChEBI" id="CHEBI:82795"/>
        <dbReference type="EC" id="3.1.1.61"/>
    </reaction>
</comment>
<comment type="catalytic activity">
    <reaction evidence="6">
        <text>L-glutaminyl-[protein] + H2O = L-glutamyl-[protein] + NH4(+)</text>
        <dbReference type="Rhea" id="RHEA:16441"/>
        <dbReference type="Rhea" id="RHEA-COMP:10207"/>
        <dbReference type="Rhea" id="RHEA-COMP:10208"/>
        <dbReference type="ChEBI" id="CHEBI:15377"/>
        <dbReference type="ChEBI" id="CHEBI:28938"/>
        <dbReference type="ChEBI" id="CHEBI:29973"/>
        <dbReference type="ChEBI" id="CHEBI:30011"/>
        <dbReference type="EC" id="3.5.1.44"/>
    </reaction>
</comment>
<dbReference type="GO" id="GO:0050568">
    <property type="term" value="F:protein-glutamine glutaminase activity"/>
    <property type="evidence" value="ECO:0007669"/>
    <property type="project" value="UniProtKB-UniRule"/>
</dbReference>
<organism evidence="11 12">
    <name type="scientific">Chromobacterium vaccinii</name>
    <dbReference type="NCBI Taxonomy" id="1108595"/>
    <lineage>
        <taxon>Bacteria</taxon>
        <taxon>Pseudomonadati</taxon>
        <taxon>Pseudomonadota</taxon>
        <taxon>Betaproteobacteria</taxon>
        <taxon>Neisseriales</taxon>
        <taxon>Chromobacteriaceae</taxon>
        <taxon>Chromobacterium</taxon>
    </lineage>
</organism>
<dbReference type="InterPro" id="IPR001789">
    <property type="entry name" value="Sig_transdc_resp-reg_receiver"/>
</dbReference>
<dbReference type="PANTHER" id="PTHR42872:SF6">
    <property type="entry name" value="PROTEIN-GLUTAMATE METHYLESTERASE_PROTEIN-GLUTAMINE GLUTAMINASE"/>
    <property type="match status" value="1"/>
</dbReference>
<dbReference type="Proteomes" id="UP000178776">
    <property type="component" value="Chromosome"/>
</dbReference>
<protein>
    <recommendedName>
        <fullName evidence="6">Protein-glutamate methylesterase/protein-glutamine glutaminase</fullName>
        <ecNumber evidence="6">3.1.1.61</ecNumber>
        <ecNumber evidence="6">3.5.1.44</ecNumber>
    </recommendedName>
</protein>
<dbReference type="GO" id="GO:0000156">
    <property type="term" value="F:phosphorelay response regulator activity"/>
    <property type="evidence" value="ECO:0007669"/>
    <property type="project" value="InterPro"/>
</dbReference>
<dbReference type="CDD" id="cd17541">
    <property type="entry name" value="REC_CheB-like"/>
    <property type="match status" value="1"/>
</dbReference>
<dbReference type="GeneID" id="68840244"/>
<name>A0A1D9LCX7_9NEIS</name>
<evidence type="ECO:0000256" key="2">
    <source>
        <dbReference type="ARBA" id="ARBA00022500"/>
    </source>
</evidence>
<evidence type="ECO:0000256" key="5">
    <source>
        <dbReference type="ARBA" id="ARBA00048267"/>
    </source>
</evidence>
<accession>A0A1D9LCX7</accession>
<dbReference type="SUPFAM" id="SSF52172">
    <property type="entry name" value="CheY-like"/>
    <property type="match status" value="1"/>
</dbReference>
<evidence type="ECO:0000256" key="4">
    <source>
        <dbReference type="ARBA" id="ARBA00022801"/>
    </source>
</evidence>
<sequence length="360" mass="38332">MSVSVLIVDDSAVVREVLSQMLSSAPDIEVLGAAPDPLFAMNRMKLRWPDVIVLDIEMPRMDGLTFLRKIMDERPTPVIICSSLTEKGARITLDALSAGAVAVITKPALNQRAFLLEAAKELVQEVRDAARAKMGVVKRISQTSVTPAASPAPKLTADVVLEAPSGLEKYRTTEKIIAIGTSTGGTQALEYLLPRLPATCPGVAVVQHMPEKFTASFAQRLDGLCRVEVREAKNGDRLIAGVALIAPGGKHLLVKRNGAQYVAEVKDGPLVSRHRPSVDVLFRSVAVCAGGNAVGVIMTGMGDDGARGMREMHDAGARTIAQDEESCVVFGMPAEAINHGGVDEVMSLERITHMLAGIRG</sequence>
<dbReference type="PROSITE" id="PS50122">
    <property type="entry name" value="CHEB"/>
    <property type="match status" value="1"/>
</dbReference>
<evidence type="ECO:0000259" key="9">
    <source>
        <dbReference type="PROSITE" id="PS50110"/>
    </source>
</evidence>
<feature type="active site" evidence="6 7">
    <location>
        <position position="182"/>
    </location>
</feature>
<dbReference type="Gene3D" id="3.40.50.2300">
    <property type="match status" value="1"/>
</dbReference>
<evidence type="ECO:0000259" key="10">
    <source>
        <dbReference type="PROSITE" id="PS50122"/>
    </source>
</evidence>
<feature type="active site" evidence="6 7">
    <location>
        <position position="208"/>
    </location>
</feature>
<proteinExistence type="inferred from homology"/>
<keyword evidence="4 6" id="KW-0378">Hydrolase</keyword>
<comment type="domain">
    <text evidence="6">Contains a C-terminal catalytic domain, and an N-terminal region which modulates catalytic activity.</text>
</comment>
<dbReference type="Gene3D" id="3.40.50.180">
    <property type="entry name" value="Methylesterase CheB, C-terminal domain"/>
    <property type="match status" value="1"/>
</dbReference>
<feature type="domain" description="Response regulatory" evidence="9">
    <location>
        <begin position="4"/>
        <end position="121"/>
    </location>
</feature>
<feature type="modified residue" description="4-aspartylphosphate" evidence="6 8">
    <location>
        <position position="55"/>
    </location>
</feature>
<evidence type="ECO:0000313" key="12">
    <source>
        <dbReference type="Proteomes" id="UP000178776"/>
    </source>
</evidence>
<dbReference type="InterPro" id="IPR035909">
    <property type="entry name" value="CheB_C"/>
</dbReference>
<dbReference type="GO" id="GO:0006935">
    <property type="term" value="P:chemotaxis"/>
    <property type="evidence" value="ECO:0007669"/>
    <property type="project" value="UniProtKB-UniRule"/>
</dbReference>
<comment type="similarity">
    <text evidence="6">Belongs to the CheB family.</text>
</comment>
<dbReference type="EMBL" id="CP017707">
    <property type="protein sequence ID" value="AOZ49129.1"/>
    <property type="molecule type" value="Genomic_DNA"/>
</dbReference>
<keyword evidence="3 6" id="KW-0597">Phosphoprotein</keyword>
<feature type="active site" evidence="6 7">
    <location>
        <position position="304"/>
    </location>
</feature>
<keyword evidence="2 6" id="KW-0145">Chemotaxis</keyword>
<dbReference type="KEGG" id="cvc:BKX93_03350"/>